<dbReference type="CDD" id="cd06423">
    <property type="entry name" value="CESA_like"/>
    <property type="match status" value="1"/>
</dbReference>
<keyword evidence="1" id="KW-0812">Transmembrane</keyword>
<proteinExistence type="predicted"/>
<name>A0ABV6YWJ0_UNCC1</name>
<keyword evidence="3" id="KW-0328">Glycosyltransferase</keyword>
<dbReference type="Proteomes" id="UP001594351">
    <property type="component" value="Unassembled WGS sequence"/>
</dbReference>
<dbReference type="GO" id="GO:0016757">
    <property type="term" value="F:glycosyltransferase activity"/>
    <property type="evidence" value="ECO:0007669"/>
    <property type="project" value="UniProtKB-KW"/>
</dbReference>
<evidence type="ECO:0000313" key="3">
    <source>
        <dbReference type="EMBL" id="MFC1850538.1"/>
    </source>
</evidence>
<sequence>MKISVIIPAFNAAHDLAVTLSHLFKSDYSDFEVIVVDDCSTDDTAAIARSFPVQVITSAKNSGAATARNKGSQIARGDILYFIDADVWVDVDTLHLVRATFDDEPQAGAVVGAYKSVQPLDNFYSHFQNFFTYYNHDCCSEAQLSYISWFWTACGAIKKEVFKSMGGFREIYVGASAEDMDLGYRLKARGYLIVLNKNLAVTHAHRHTMNSIVRNNLKKAAAWGELYGRHNLGGQYKHGFTSYHNFLTLLLVAVLSLSLPGLFVTAWSGVPCLAAIFLILLINRQFYALMYHHKDFIFLVKSILFHILASFFIGVGGLIAISRLIRGQEGEKF</sequence>
<keyword evidence="3" id="KW-0808">Transferase</keyword>
<dbReference type="Gene3D" id="3.90.550.10">
    <property type="entry name" value="Spore Coat Polysaccharide Biosynthesis Protein SpsA, Chain A"/>
    <property type="match status" value="1"/>
</dbReference>
<dbReference type="Pfam" id="PF00535">
    <property type="entry name" value="Glycos_transf_2"/>
    <property type="match status" value="1"/>
</dbReference>
<dbReference type="EC" id="2.4.-.-" evidence="3"/>
<dbReference type="InterPro" id="IPR050834">
    <property type="entry name" value="Glycosyltransf_2"/>
</dbReference>
<dbReference type="InterPro" id="IPR001173">
    <property type="entry name" value="Glyco_trans_2-like"/>
</dbReference>
<evidence type="ECO:0000256" key="1">
    <source>
        <dbReference type="SAM" id="Phobius"/>
    </source>
</evidence>
<evidence type="ECO:0000313" key="4">
    <source>
        <dbReference type="Proteomes" id="UP001594351"/>
    </source>
</evidence>
<accession>A0ABV6YWJ0</accession>
<dbReference type="PANTHER" id="PTHR43685">
    <property type="entry name" value="GLYCOSYLTRANSFERASE"/>
    <property type="match status" value="1"/>
</dbReference>
<keyword evidence="1" id="KW-0472">Membrane</keyword>
<feature type="transmembrane region" description="Helical" evidence="1">
    <location>
        <begin position="303"/>
        <end position="325"/>
    </location>
</feature>
<reference evidence="3 4" key="1">
    <citation type="submission" date="2024-09" db="EMBL/GenBank/DDBJ databases">
        <title>Laminarin stimulates single cell rates of sulfate reduction while oxygen inhibits transcriptomic activity in coastal marine sediment.</title>
        <authorList>
            <person name="Lindsay M."/>
            <person name="Orcutt B."/>
            <person name="Emerson D."/>
            <person name="Stepanauskas R."/>
            <person name="D'Angelo T."/>
        </authorList>
    </citation>
    <scope>NUCLEOTIDE SEQUENCE [LARGE SCALE GENOMIC DNA]</scope>
    <source>
        <strain evidence="3">SAG AM-311-K15</strain>
    </source>
</reference>
<feature type="domain" description="Glycosyltransferase 2-like" evidence="2">
    <location>
        <begin position="4"/>
        <end position="136"/>
    </location>
</feature>
<keyword evidence="1" id="KW-1133">Transmembrane helix</keyword>
<dbReference type="SUPFAM" id="SSF53448">
    <property type="entry name" value="Nucleotide-diphospho-sugar transferases"/>
    <property type="match status" value="1"/>
</dbReference>
<dbReference type="EMBL" id="JBHPBY010000106">
    <property type="protein sequence ID" value="MFC1850538.1"/>
    <property type="molecule type" value="Genomic_DNA"/>
</dbReference>
<dbReference type="PANTHER" id="PTHR43685:SF2">
    <property type="entry name" value="GLYCOSYLTRANSFERASE 2-LIKE DOMAIN-CONTAINING PROTEIN"/>
    <property type="match status" value="1"/>
</dbReference>
<dbReference type="InterPro" id="IPR029044">
    <property type="entry name" value="Nucleotide-diphossugar_trans"/>
</dbReference>
<protein>
    <submittedName>
        <fullName evidence="3">Glycosyltransferase</fullName>
        <ecNumber evidence="3">2.4.-.-</ecNumber>
    </submittedName>
</protein>
<keyword evidence="4" id="KW-1185">Reference proteome</keyword>
<feature type="transmembrane region" description="Helical" evidence="1">
    <location>
        <begin position="273"/>
        <end position="291"/>
    </location>
</feature>
<organism evidence="3 4">
    <name type="scientific">candidate division CSSED10-310 bacterium</name>
    <dbReference type="NCBI Taxonomy" id="2855610"/>
    <lineage>
        <taxon>Bacteria</taxon>
        <taxon>Bacteria division CSSED10-310</taxon>
    </lineage>
</organism>
<comment type="caution">
    <text evidence="3">The sequence shown here is derived from an EMBL/GenBank/DDBJ whole genome shotgun (WGS) entry which is preliminary data.</text>
</comment>
<evidence type="ECO:0000259" key="2">
    <source>
        <dbReference type="Pfam" id="PF00535"/>
    </source>
</evidence>
<gene>
    <name evidence="3" type="ORF">ACFL27_10135</name>
</gene>
<feature type="transmembrane region" description="Helical" evidence="1">
    <location>
        <begin position="246"/>
        <end position="267"/>
    </location>
</feature>